<gene>
    <name evidence="3" type="ORF">LTR24_007247</name>
</gene>
<evidence type="ECO:0000313" key="3">
    <source>
        <dbReference type="EMBL" id="KAK5085042.1"/>
    </source>
</evidence>
<dbReference type="PANTHER" id="PTHR34062">
    <property type="entry name" value="OXIDOREDUCTASE 21 KDA SUBUNIT, PUTATIVE (AFU_ORTHOLOGUE AFUA_4G04750)-RELATED"/>
    <property type="match status" value="1"/>
</dbReference>
<reference evidence="3 4" key="1">
    <citation type="submission" date="2023-08" db="EMBL/GenBank/DDBJ databases">
        <title>Black Yeasts Isolated from many extreme environments.</title>
        <authorList>
            <person name="Coleine C."/>
            <person name="Stajich J.E."/>
            <person name="Selbmann L."/>
        </authorList>
    </citation>
    <scope>NUCLEOTIDE SEQUENCE [LARGE SCALE GENOMIC DNA]</scope>
    <source>
        <strain evidence="3 4">CCFEE 5885</strain>
    </source>
</reference>
<protein>
    <recommendedName>
        <fullName evidence="5">NADH-ubiquinone oxidoreductase 21 kDa subunit</fullName>
    </recommendedName>
</protein>
<dbReference type="EMBL" id="JAVRRG010000106">
    <property type="protein sequence ID" value="KAK5085042.1"/>
    <property type="molecule type" value="Genomic_DNA"/>
</dbReference>
<evidence type="ECO:0008006" key="5">
    <source>
        <dbReference type="Google" id="ProtNLM"/>
    </source>
</evidence>
<proteinExistence type="predicted"/>
<sequence>MAELDFPNAQVPPKRINTDYPVIDTDPYVQPESSKIMTSRARSKEEYWLRAFRYARTSDWAMGAGAASAGPLFMLTTERYAPSFAGKGAFPPILRLTGVVGVVAGLGYVYQKSCLRFYGWEENAREVEMDMREMVEKVKKGEPLYGHTELTPYMQGVAARNSRFSSLLFSIVPMANFTNHSHHGVDTAKYYQQAERELEAEKMRR</sequence>
<dbReference type="InterPro" id="IPR019721">
    <property type="entry name" value="NADH-UbQ_OxRdtase_su21_N"/>
</dbReference>
<feature type="domain" description="NADH-ubiquinone oxidoreductase 21kDa subunit C-terminal fungi" evidence="2">
    <location>
        <begin position="131"/>
        <end position="201"/>
    </location>
</feature>
<dbReference type="InterPro" id="IPR053229">
    <property type="entry name" value="NADH-Q_oxidrdct_subunit"/>
</dbReference>
<evidence type="ECO:0000259" key="1">
    <source>
        <dbReference type="Pfam" id="PF10785"/>
    </source>
</evidence>
<evidence type="ECO:0000313" key="4">
    <source>
        <dbReference type="Proteomes" id="UP001345013"/>
    </source>
</evidence>
<accession>A0ABR0K401</accession>
<evidence type="ECO:0000259" key="2">
    <source>
        <dbReference type="Pfam" id="PF12853"/>
    </source>
</evidence>
<organism evidence="3 4">
    <name type="scientific">Lithohypha guttulata</name>
    <dbReference type="NCBI Taxonomy" id="1690604"/>
    <lineage>
        <taxon>Eukaryota</taxon>
        <taxon>Fungi</taxon>
        <taxon>Dikarya</taxon>
        <taxon>Ascomycota</taxon>
        <taxon>Pezizomycotina</taxon>
        <taxon>Eurotiomycetes</taxon>
        <taxon>Chaetothyriomycetidae</taxon>
        <taxon>Chaetothyriales</taxon>
        <taxon>Trichomeriaceae</taxon>
        <taxon>Lithohypha</taxon>
    </lineage>
</organism>
<comment type="caution">
    <text evidence="3">The sequence shown here is derived from an EMBL/GenBank/DDBJ whole genome shotgun (WGS) entry which is preliminary data.</text>
</comment>
<dbReference type="Pfam" id="PF12853">
    <property type="entry name" value="NADH_u_ox_C"/>
    <property type="match status" value="1"/>
</dbReference>
<dbReference type="PANTHER" id="PTHR34062:SF1">
    <property type="entry name" value="NADH-UBIQUINONE OXIDOREDUCTASE 21KDA SUBUNIT N-TERMINAL DOMAIN-CONTAINING PROTEIN"/>
    <property type="match status" value="1"/>
</dbReference>
<dbReference type="Proteomes" id="UP001345013">
    <property type="component" value="Unassembled WGS sequence"/>
</dbReference>
<dbReference type="InterPro" id="IPR024549">
    <property type="entry name" value="NADH-UbQ_OxRdtase_su21_C_fun"/>
</dbReference>
<name>A0ABR0K401_9EURO</name>
<feature type="domain" description="NADH-ubiquinone oxidoreductase 21kDa subunit N-terminal" evidence="1">
    <location>
        <begin position="50"/>
        <end position="122"/>
    </location>
</feature>
<dbReference type="Pfam" id="PF10785">
    <property type="entry name" value="NADH-u_ox-rdase"/>
    <property type="match status" value="1"/>
</dbReference>
<keyword evidence="4" id="KW-1185">Reference proteome</keyword>